<dbReference type="InterPro" id="IPR007219">
    <property type="entry name" value="XnlR_reg_dom"/>
</dbReference>
<organism evidence="6 7">
    <name type="scientific">Thermothielavioides terrestris</name>
    <dbReference type="NCBI Taxonomy" id="2587410"/>
    <lineage>
        <taxon>Eukaryota</taxon>
        <taxon>Fungi</taxon>
        <taxon>Dikarya</taxon>
        <taxon>Ascomycota</taxon>
        <taxon>Pezizomycotina</taxon>
        <taxon>Sordariomycetes</taxon>
        <taxon>Sordariomycetidae</taxon>
        <taxon>Sordariales</taxon>
        <taxon>Chaetomiaceae</taxon>
        <taxon>Thermothielavioides</taxon>
    </lineage>
</organism>
<evidence type="ECO:0000313" key="6">
    <source>
        <dbReference type="EMBL" id="SPQ23148.1"/>
    </source>
</evidence>
<evidence type="ECO:0000256" key="1">
    <source>
        <dbReference type="ARBA" id="ARBA00004123"/>
    </source>
</evidence>
<dbReference type="Pfam" id="PF04082">
    <property type="entry name" value="Fungal_trans"/>
    <property type="match status" value="1"/>
</dbReference>
<keyword evidence="3" id="KW-0539">Nucleus</keyword>
<dbReference type="GO" id="GO:0000981">
    <property type="term" value="F:DNA-binding transcription factor activity, RNA polymerase II-specific"/>
    <property type="evidence" value="ECO:0007669"/>
    <property type="project" value="InterPro"/>
</dbReference>
<dbReference type="PANTHER" id="PTHR31001">
    <property type="entry name" value="UNCHARACTERIZED TRANSCRIPTIONAL REGULATORY PROTEIN"/>
    <property type="match status" value="1"/>
</dbReference>
<dbReference type="GO" id="GO:0008270">
    <property type="term" value="F:zinc ion binding"/>
    <property type="evidence" value="ECO:0007669"/>
    <property type="project" value="InterPro"/>
</dbReference>
<dbReference type="EMBL" id="OUUZ01000009">
    <property type="protein sequence ID" value="SPQ23148.1"/>
    <property type="molecule type" value="Genomic_DNA"/>
</dbReference>
<dbReference type="CDD" id="cd12148">
    <property type="entry name" value="fungal_TF_MHR"/>
    <property type="match status" value="1"/>
</dbReference>
<dbReference type="Proteomes" id="UP000289323">
    <property type="component" value="Unassembled WGS sequence"/>
</dbReference>
<dbReference type="SMART" id="SM00906">
    <property type="entry name" value="Fungal_trans"/>
    <property type="match status" value="1"/>
</dbReference>
<evidence type="ECO:0000256" key="4">
    <source>
        <dbReference type="SAM" id="MobiDB-lite"/>
    </source>
</evidence>
<dbReference type="GO" id="GO:0005634">
    <property type="term" value="C:nucleus"/>
    <property type="evidence" value="ECO:0007669"/>
    <property type="project" value="UniProtKB-SubCell"/>
</dbReference>
<proteinExistence type="predicted"/>
<dbReference type="PROSITE" id="PS50048">
    <property type="entry name" value="ZN2_CY6_FUNGAL_2"/>
    <property type="match status" value="1"/>
</dbReference>
<evidence type="ECO:0000256" key="3">
    <source>
        <dbReference type="ARBA" id="ARBA00023242"/>
    </source>
</evidence>
<sequence length="662" mass="72946">MNEFRITRGHSCVPCQHRKIRCNGQAPCAYCIKTGKDCVRPPPRSPRSGDGRSRAGRSAAVPARPNPDAGGGLVIVSGEGRRYVEDNKLWTTLGNELQTNDVASVGSPASTASSGRDNASSSETALFFGRQRLDNLALLHPSAVQAFNLWQAFLSNVHPLTKLLHAPSVQETILRAVSEPSSMARSTEALMFAIYLLAVVSMPDDDCRRVLGDTKEKLLDKYCRATEEALNRVDFLRSTDLEVFQAFVLYLLALRHLCDHSILWLLTGLATRIGQRMGLHRESSLKGLSPFEAEMRRRVWWQVVILDGRAAQLAGASMRPDGDLLRDIKQPININDSDLVPSMGTLPPPSTSVTDMVFCSVRYEIGTWMIQNDSLLGPTPPGESSKTKFMKSIDELECQLEEKYLRGIDTNVPLNLLTTYLAQSAVSQLRLSVYDPIHQPERDADLGRDQLHIIFENSLKVIQFDILANSTPSLRRYIWHVSNFFPFETFVLLVSTLPGRAAGPIVDVAWDVINQVYELHPCFITDTSDPLYSALGDLTLKSWSRWCAVARAAALDQPHEPPCIAKLLAERGAPQPAFACAPSLAQVENPPAPPPSTTGDVEVAAAVPQNQGDYPLPLVDDMDATVDWAFWQQLLESSGPAGWDQQDLSTVASWMANFGYPG</sequence>
<feature type="domain" description="Zn(2)-C6 fungal-type" evidence="5">
    <location>
        <begin position="11"/>
        <end position="40"/>
    </location>
</feature>
<dbReference type="Pfam" id="PF00172">
    <property type="entry name" value="Zn_clus"/>
    <property type="match status" value="1"/>
</dbReference>
<dbReference type="GO" id="GO:0006351">
    <property type="term" value="P:DNA-templated transcription"/>
    <property type="evidence" value="ECO:0007669"/>
    <property type="project" value="InterPro"/>
</dbReference>
<feature type="region of interest" description="Disordered" evidence="4">
    <location>
        <begin position="39"/>
        <end position="72"/>
    </location>
</feature>
<gene>
    <name evidence="6" type="ORF">TT172_LOCUS5567</name>
</gene>
<reference evidence="6 7" key="1">
    <citation type="submission" date="2018-04" db="EMBL/GenBank/DDBJ databases">
        <authorList>
            <person name="Huttner S."/>
            <person name="Dainat J."/>
        </authorList>
    </citation>
    <scope>NUCLEOTIDE SEQUENCE [LARGE SCALE GENOMIC DNA]</scope>
</reference>
<name>A0A446BKZ6_9PEZI</name>
<keyword evidence="2" id="KW-0479">Metal-binding</keyword>
<dbReference type="AlphaFoldDB" id="A0A446BKZ6"/>
<protein>
    <submittedName>
        <fullName evidence="6">A87c0a4f-a8f7-4ea5-aa91-310d20bf1b98</fullName>
    </submittedName>
</protein>
<evidence type="ECO:0000259" key="5">
    <source>
        <dbReference type="PROSITE" id="PS50048"/>
    </source>
</evidence>
<dbReference type="SUPFAM" id="SSF57701">
    <property type="entry name" value="Zn2/Cys6 DNA-binding domain"/>
    <property type="match status" value="1"/>
</dbReference>
<dbReference type="PANTHER" id="PTHR31001:SF85">
    <property type="entry name" value="ZN(II)2CYS6 TRANSCRIPTION FACTOR (EUROFUNG)"/>
    <property type="match status" value="1"/>
</dbReference>
<dbReference type="CDD" id="cd00067">
    <property type="entry name" value="GAL4"/>
    <property type="match status" value="1"/>
</dbReference>
<dbReference type="InterPro" id="IPR050613">
    <property type="entry name" value="Sec_Metabolite_Reg"/>
</dbReference>
<dbReference type="Gene3D" id="4.10.240.10">
    <property type="entry name" value="Zn(2)-C6 fungal-type DNA-binding domain"/>
    <property type="match status" value="1"/>
</dbReference>
<dbReference type="InterPro" id="IPR001138">
    <property type="entry name" value="Zn2Cys6_DnaBD"/>
</dbReference>
<evidence type="ECO:0000313" key="7">
    <source>
        <dbReference type="Proteomes" id="UP000289323"/>
    </source>
</evidence>
<dbReference type="SMART" id="SM00066">
    <property type="entry name" value="GAL4"/>
    <property type="match status" value="1"/>
</dbReference>
<feature type="region of interest" description="Disordered" evidence="4">
    <location>
        <begin position="101"/>
        <end position="120"/>
    </location>
</feature>
<dbReference type="GO" id="GO:0003677">
    <property type="term" value="F:DNA binding"/>
    <property type="evidence" value="ECO:0007669"/>
    <property type="project" value="InterPro"/>
</dbReference>
<accession>A0A446BKZ6</accession>
<comment type="subcellular location">
    <subcellularLocation>
        <location evidence="1">Nucleus</location>
    </subcellularLocation>
</comment>
<evidence type="ECO:0000256" key="2">
    <source>
        <dbReference type="ARBA" id="ARBA00022723"/>
    </source>
</evidence>
<dbReference type="InterPro" id="IPR036864">
    <property type="entry name" value="Zn2-C6_fun-type_DNA-bd_sf"/>
</dbReference>